<dbReference type="CDD" id="cd04480">
    <property type="entry name" value="RPA1_DBD_A_like"/>
    <property type="match status" value="1"/>
</dbReference>
<feature type="domain" description="Replication protein A 70 kDa DNA-binding subunit B/D first OB fold" evidence="2">
    <location>
        <begin position="6"/>
        <end position="110"/>
    </location>
</feature>
<protein>
    <recommendedName>
        <fullName evidence="2">Replication protein A 70 kDa DNA-binding subunit B/D first OB fold domain-containing protein</fullName>
    </recommendedName>
</protein>
<dbReference type="Pfam" id="PF02721">
    <property type="entry name" value="DUF223"/>
    <property type="match status" value="1"/>
</dbReference>
<evidence type="ECO:0000313" key="4">
    <source>
        <dbReference type="Proteomes" id="UP001237642"/>
    </source>
</evidence>
<dbReference type="CDD" id="cd04481">
    <property type="entry name" value="RPA1_DBD_B_like"/>
    <property type="match status" value="1"/>
</dbReference>
<dbReference type="EMBL" id="JAUIZM010000008">
    <property type="protein sequence ID" value="KAK1371081.1"/>
    <property type="molecule type" value="Genomic_DNA"/>
</dbReference>
<feature type="region of interest" description="Disordered" evidence="1">
    <location>
        <begin position="431"/>
        <end position="458"/>
    </location>
</feature>
<dbReference type="PANTHER" id="PTHR47165:SF4">
    <property type="entry name" value="OS03G0429900 PROTEIN"/>
    <property type="match status" value="1"/>
</dbReference>
<dbReference type="PANTHER" id="PTHR47165">
    <property type="entry name" value="OS03G0429900 PROTEIN"/>
    <property type="match status" value="1"/>
</dbReference>
<evidence type="ECO:0000259" key="2">
    <source>
        <dbReference type="Pfam" id="PF02721"/>
    </source>
</evidence>
<dbReference type="InterPro" id="IPR003871">
    <property type="entry name" value="RFA1B/D_OB_1st"/>
</dbReference>
<evidence type="ECO:0000313" key="3">
    <source>
        <dbReference type="EMBL" id="KAK1371081.1"/>
    </source>
</evidence>
<dbReference type="Proteomes" id="UP001237642">
    <property type="component" value="Unassembled WGS sequence"/>
</dbReference>
<sequence length="458" mass="53036">MSSKKYDSFRDVRIGKYDWKVQARVLNLWRGYSRTGEAFKGFNLLLLDSKRARMHAFVPGMIADEYEQKIQVGKIYYIENFTVKPYRTEDKFRCVRNENQIIINNDTILEPLEENQASIERCWFDLYELGDLRPLSKQTTFLTDVIGVIEEHDPIGKIRNVNGVIQSQIKFKITDGSKSVQVTFWDEFAEYFAEMLKEETVYPVILIIGSARVTLWREEVILTNVGATTFYINCNHRSVVEIRKMIAQNMFSTNKLANGGKRCATIYMVKDIKNLGDDFIESHIICQVKLAQFQQVKTWCHPICTSCYERVHVLNNEDTCSFCKRVVPYADKKFEVYITANDETGSIVLILEDREVRSLMGKTIFQMMNEGNKLEVFPNIFHTILNKHYTVKICLTEENIHRKTNIYVVTDIMEGFYAELIHEQQTSIPHPIESMESQPSGSNVQLGSTSTMNLESDS</sequence>
<dbReference type="SUPFAM" id="SSF50249">
    <property type="entry name" value="Nucleic acid-binding proteins"/>
    <property type="match status" value="3"/>
</dbReference>
<keyword evidence="4" id="KW-1185">Reference proteome</keyword>
<proteinExistence type="predicted"/>
<comment type="caution">
    <text evidence="3">The sequence shown here is derived from an EMBL/GenBank/DDBJ whole genome shotgun (WGS) entry which is preliminary data.</text>
</comment>
<reference evidence="3" key="2">
    <citation type="submission" date="2023-05" db="EMBL/GenBank/DDBJ databases">
        <authorList>
            <person name="Schelkunov M.I."/>
        </authorList>
    </citation>
    <scope>NUCLEOTIDE SEQUENCE</scope>
    <source>
        <strain evidence="3">Hsosn_3</strain>
        <tissue evidence="3">Leaf</tissue>
    </source>
</reference>
<evidence type="ECO:0000256" key="1">
    <source>
        <dbReference type="SAM" id="MobiDB-lite"/>
    </source>
</evidence>
<gene>
    <name evidence="3" type="ORF">POM88_037173</name>
</gene>
<dbReference type="AlphaFoldDB" id="A0AAD8HQN3"/>
<dbReference type="InterPro" id="IPR012340">
    <property type="entry name" value="NA-bd_OB-fold"/>
</dbReference>
<feature type="compositionally biased region" description="Polar residues" evidence="1">
    <location>
        <begin position="435"/>
        <end position="458"/>
    </location>
</feature>
<reference evidence="3" key="1">
    <citation type="submission" date="2023-02" db="EMBL/GenBank/DDBJ databases">
        <title>Genome of toxic invasive species Heracleum sosnowskyi carries increased number of genes despite the absence of recent whole-genome duplications.</title>
        <authorList>
            <person name="Schelkunov M."/>
            <person name="Shtratnikova V."/>
            <person name="Makarenko M."/>
            <person name="Klepikova A."/>
            <person name="Omelchenko D."/>
            <person name="Novikova G."/>
            <person name="Obukhova E."/>
            <person name="Bogdanov V."/>
            <person name="Penin A."/>
            <person name="Logacheva M."/>
        </authorList>
    </citation>
    <scope>NUCLEOTIDE SEQUENCE</scope>
    <source>
        <strain evidence="3">Hsosn_3</strain>
        <tissue evidence="3">Leaf</tissue>
    </source>
</reference>
<name>A0AAD8HQN3_9APIA</name>
<organism evidence="3 4">
    <name type="scientific">Heracleum sosnowskyi</name>
    <dbReference type="NCBI Taxonomy" id="360622"/>
    <lineage>
        <taxon>Eukaryota</taxon>
        <taxon>Viridiplantae</taxon>
        <taxon>Streptophyta</taxon>
        <taxon>Embryophyta</taxon>
        <taxon>Tracheophyta</taxon>
        <taxon>Spermatophyta</taxon>
        <taxon>Magnoliopsida</taxon>
        <taxon>eudicotyledons</taxon>
        <taxon>Gunneridae</taxon>
        <taxon>Pentapetalae</taxon>
        <taxon>asterids</taxon>
        <taxon>campanulids</taxon>
        <taxon>Apiales</taxon>
        <taxon>Apiaceae</taxon>
        <taxon>Apioideae</taxon>
        <taxon>apioid superclade</taxon>
        <taxon>Tordylieae</taxon>
        <taxon>Tordyliinae</taxon>
        <taxon>Heracleum</taxon>
    </lineage>
</organism>
<accession>A0AAD8HQN3</accession>
<dbReference type="Gene3D" id="2.40.50.140">
    <property type="entry name" value="Nucleic acid-binding proteins"/>
    <property type="match status" value="3"/>
</dbReference>